<name>A0A9D1H3Z6_9FIRM</name>
<evidence type="ECO:0000256" key="5">
    <source>
        <dbReference type="RuleBase" id="RU004468"/>
    </source>
</evidence>
<evidence type="ECO:0000313" key="7">
    <source>
        <dbReference type="Proteomes" id="UP000824160"/>
    </source>
</evidence>
<keyword evidence="2 5" id="KW-0326">Glycosidase</keyword>
<comment type="similarity">
    <text evidence="1 4">Belongs to the glycosyl hydrolase 1 family.</text>
</comment>
<sequence>MAFRKDFLWGGATAANQYEGGWNEGGRGPSIDDVLTGGTKDSPRVLTYVLPDGSKHTTTMFGVNNLPEGAHFTQFDEYLYPNHEATDFYHHYKEDIALMGEMGFKCFRLSISWSRIFPTGMEEQPNEEGLTFYDAVFDECKKYGIEPLVTISHYETPLGLTHAWNSWADRRTIDCYLRYCKAIFERYKGKVKYWLTFNEINCINHGGWMEAGVPSADPQILANATYYQFVASAKAVQMAHEIDPNYQVGCMIAFMQSYPETCNPADNLLNVQAMNNGSYFYMDVHARGYYPNYKLKEYERKGITLDIQPGELDELKKGVVDFISFSYYMTLVVGTAPEKETTAGNMSFGRKNPYLKASDWGWQIDPTGLRIALNNIYDRYQKPMFVVENGLGALDTKEEDGSVHDTYRIDYLRDHIKAMKDAVELDGVDLMGYTMWGCIDLVSASTGEMRKRYGFVFVDKYDDGTGDMSRSRKDSFYWYKKVCESNGEDLGAEPAQP</sequence>
<organism evidence="6 7">
    <name type="scientific">Candidatus Faecivivens stercoripullorum</name>
    <dbReference type="NCBI Taxonomy" id="2840805"/>
    <lineage>
        <taxon>Bacteria</taxon>
        <taxon>Bacillati</taxon>
        <taxon>Bacillota</taxon>
        <taxon>Clostridia</taxon>
        <taxon>Eubacteriales</taxon>
        <taxon>Oscillospiraceae</taxon>
        <taxon>Oscillospiraceae incertae sedis</taxon>
        <taxon>Candidatus Faecivivens</taxon>
    </lineage>
</organism>
<dbReference type="AlphaFoldDB" id="A0A9D1H3Z6"/>
<evidence type="ECO:0000256" key="4">
    <source>
        <dbReference type="RuleBase" id="RU003690"/>
    </source>
</evidence>
<evidence type="ECO:0000256" key="2">
    <source>
        <dbReference type="ARBA" id="ARBA00023295"/>
    </source>
</evidence>
<proteinExistence type="inferred from homology"/>
<dbReference type="Pfam" id="PF00232">
    <property type="entry name" value="Glyco_hydro_1"/>
    <property type="match status" value="2"/>
</dbReference>
<dbReference type="GO" id="GO:0005829">
    <property type="term" value="C:cytosol"/>
    <property type="evidence" value="ECO:0007669"/>
    <property type="project" value="TreeGrafter"/>
</dbReference>
<dbReference type="InterPro" id="IPR017853">
    <property type="entry name" value="GH"/>
</dbReference>
<dbReference type="GO" id="GO:0016052">
    <property type="term" value="P:carbohydrate catabolic process"/>
    <property type="evidence" value="ECO:0007669"/>
    <property type="project" value="TreeGrafter"/>
</dbReference>
<feature type="active site" description="Nucleophile" evidence="3">
    <location>
        <position position="388"/>
    </location>
</feature>
<evidence type="ECO:0000256" key="1">
    <source>
        <dbReference type="ARBA" id="ARBA00010838"/>
    </source>
</evidence>
<dbReference type="InterPro" id="IPR018120">
    <property type="entry name" value="Glyco_hydro_1_AS"/>
</dbReference>
<keyword evidence="5" id="KW-0378">Hydrolase</keyword>
<dbReference type="InterPro" id="IPR001360">
    <property type="entry name" value="Glyco_hydro_1"/>
</dbReference>
<dbReference type="PRINTS" id="PR00131">
    <property type="entry name" value="GLHYDRLASE1"/>
</dbReference>
<dbReference type="Gene3D" id="3.20.20.80">
    <property type="entry name" value="Glycosidases"/>
    <property type="match status" value="1"/>
</dbReference>
<evidence type="ECO:0000256" key="3">
    <source>
        <dbReference type="PROSITE-ProRule" id="PRU10055"/>
    </source>
</evidence>
<reference evidence="6" key="1">
    <citation type="submission" date="2020-10" db="EMBL/GenBank/DDBJ databases">
        <authorList>
            <person name="Gilroy R."/>
        </authorList>
    </citation>
    <scope>NUCLEOTIDE SEQUENCE</scope>
    <source>
        <strain evidence="6">ChiBcec7-5410</strain>
    </source>
</reference>
<dbReference type="InterPro" id="IPR033132">
    <property type="entry name" value="GH_1_N_CS"/>
</dbReference>
<dbReference type="GO" id="GO:0008422">
    <property type="term" value="F:beta-glucosidase activity"/>
    <property type="evidence" value="ECO:0007669"/>
    <property type="project" value="TreeGrafter"/>
</dbReference>
<dbReference type="Proteomes" id="UP000824160">
    <property type="component" value="Unassembled WGS sequence"/>
</dbReference>
<gene>
    <name evidence="6" type="ORF">IAC43_00060</name>
</gene>
<protein>
    <submittedName>
        <fullName evidence="6">Family 1 glycosylhydrolase</fullName>
    </submittedName>
</protein>
<comment type="caution">
    <text evidence="6">The sequence shown here is derived from an EMBL/GenBank/DDBJ whole genome shotgun (WGS) entry which is preliminary data.</text>
</comment>
<accession>A0A9D1H3Z6</accession>
<dbReference type="EMBL" id="DVLW01000003">
    <property type="protein sequence ID" value="HIT93557.1"/>
    <property type="molecule type" value="Genomic_DNA"/>
</dbReference>
<dbReference type="SUPFAM" id="SSF51445">
    <property type="entry name" value="(Trans)glycosidases"/>
    <property type="match status" value="1"/>
</dbReference>
<reference evidence="6" key="2">
    <citation type="journal article" date="2021" name="PeerJ">
        <title>Extensive microbial diversity within the chicken gut microbiome revealed by metagenomics and culture.</title>
        <authorList>
            <person name="Gilroy R."/>
            <person name="Ravi A."/>
            <person name="Getino M."/>
            <person name="Pursley I."/>
            <person name="Horton D.L."/>
            <person name="Alikhan N.F."/>
            <person name="Baker D."/>
            <person name="Gharbi K."/>
            <person name="Hall N."/>
            <person name="Watson M."/>
            <person name="Adriaenssens E.M."/>
            <person name="Foster-Nyarko E."/>
            <person name="Jarju S."/>
            <person name="Secka A."/>
            <person name="Antonio M."/>
            <person name="Oren A."/>
            <person name="Chaudhuri R.R."/>
            <person name="La Ragione R."/>
            <person name="Hildebrand F."/>
            <person name="Pallen M.J."/>
        </authorList>
    </citation>
    <scope>NUCLEOTIDE SEQUENCE</scope>
    <source>
        <strain evidence="6">ChiBcec7-5410</strain>
    </source>
</reference>
<evidence type="ECO:0000313" key="6">
    <source>
        <dbReference type="EMBL" id="HIT93557.1"/>
    </source>
</evidence>
<dbReference type="PANTHER" id="PTHR10353">
    <property type="entry name" value="GLYCOSYL HYDROLASE"/>
    <property type="match status" value="1"/>
</dbReference>
<dbReference type="PROSITE" id="PS00653">
    <property type="entry name" value="GLYCOSYL_HYDROL_F1_2"/>
    <property type="match status" value="1"/>
</dbReference>
<dbReference type="PROSITE" id="PS00572">
    <property type="entry name" value="GLYCOSYL_HYDROL_F1_1"/>
    <property type="match status" value="1"/>
</dbReference>
<dbReference type="PANTHER" id="PTHR10353:SF296">
    <property type="entry name" value="6-PHOSPHO-BETA-GLUCOSIDASE"/>
    <property type="match status" value="1"/>
</dbReference>